<dbReference type="SMART" id="SM01300">
    <property type="entry name" value="PEHE"/>
    <property type="match status" value="1"/>
</dbReference>
<dbReference type="PANTHER" id="PTHR22443">
    <property type="entry name" value="NON-SPECIFIC LETHAL 1, ISOFORM M"/>
    <property type="match status" value="1"/>
</dbReference>
<feature type="region of interest" description="Disordered" evidence="1">
    <location>
        <begin position="1040"/>
        <end position="1144"/>
    </location>
</feature>
<evidence type="ECO:0000259" key="2">
    <source>
        <dbReference type="PROSITE" id="PS52052"/>
    </source>
</evidence>
<feature type="region of interest" description="Disordered" evidence="1">
    <location>
        <begin position="646"/>
        <end position="669"/>
    </location>
</feature>
<feature type="region of interest" description="Disordered" evidence="1">
    <location>
        <begin position="253"/>
        <end position="299"/>
    </location>
</feature>
<feature type="compositionally biased region" description="Acidic residues" evidence="1">
    <location>
        <begin position="1040"/>
        <end position="1050"/>
    </location>
</feature>
<dbReference type="Pfam" id="PF15275">
    <property type="entry name" value="PEHE"/>
    <property type="match status" value="1"/>
</dbReference>
<feature type="region of interest" description="Disordered" evidence="1">
    <location>
        <begin position="901"/>
        <end position="929"/>
    </location>
</feature>
<feature type="compositionally biased region" description="Polar residues" evidence="1">
    <location>
        <begin position="266"/>
        <end position="277"/>
    </location>
</feature>
<dbReference type="PANTHER" id="PTHR22443:SF14">
    <property type="entry name" value="KAT8 REGULATORY NSL COMPLEX SUBUNIT 1"/>
    <property type="match status" value="1"/>
</dbReference>
<feature type="non-terminal residue" evidence="3">
    <location>
        <position position="1144"/>
    </location>
</feature>
<gene>
    <name evidence="3" type="ORF">P4O66_019654</name>
</gene>
<dbReference type="PROSITE" id="PS52052">
    <property type="entry name" value="PEHE"/>
    <property type="match status" value="1"/>
</dbReference>
<accession>A0AAD8ZU00</accession>
<dbReference type="InterPro" id="IPR029332">
    <property type="entry name" value="PEHE_dom"/>
</dbReference>
<feature type="region of interest" description="Disordered" evidence="1">
    <location>
        <begin position="990"/>
        <end position="1009"/>
    </location>
</feature>
<dbReference type="EMBL" id="JAROKS010000003">
    <property type="protein sequence ID" value="KAK1805319.1"/>
    <property type="molecule type" value="Genomic_DNA"/>
</dbReference>
<dbReference type="GO" id="GO:0035035">
    <property type="term" value="F:histone acetyltransferase binding"/>
    <property type="evidence" value="ECO:0007669"/>
    <property type="project" value="TreeGrafter"/>
</dbReference>
<name>A0AAD8ZU00_9TELE</name>
<sequence>GHADDTTMYYYCNRTKMSGSVAGPGVQGCAAGRPHSTSLCCGGGGCGELVNGDGSSAAAATATSATPAQCSDRESSVAEAQAFSEWDNATCIDADPARKKNKDGYFLNGTADITREGDECANSRKYGLGRFCAAARQSGLLGEDNGINIDYEASSFQRGGERLCFMGAPTRRGERRVRARLPSTGPARNRRGQTARPETEEATMTAAARCGYRKSEPVVTKRRGCSFTHASKRVCFSGRRSIAYCDSSDAEDGIGSNGEAPVKNTAGGNSARSQTRAETFKEGYEVDSPNSQHRSSRRPCYKSGIGAELLSFTACPPEMTVASRGVSSINSREQSTCRTSKGRVRLYRVRSFLVGSADHHNGVSENGAPVYRRPGPGRDDECREHEQQRRCVRKAQCVLVHSSHNDTHQSLKGLKGAESRTVSPSSHVKYFTEHGGPSLEIRSEASGSQLAVSSVEQVEAVKGEASRRQAELQERMDRLWRRLQAVQVKQVERHVTQQLRDLQRAPGWSCTRGHSAMAQSSVELSRLAQSCSDVLHTAEGDLDSDHTASSSGGGSDSEEDEDEDEAEERRGRRMSREWQWMKDRAWLGSRWVWLQAQVSELEYRIRALTELYTHLRQGKVRATHSVPETLLRTSKPSLAYHDCRKRQMEDPAPSPQTPSSPSSSAARVRPLPRQSRHKLILIEGCAALGSKAVTLACSCGPQTVCVLCSCVPSHCSAYKEQRVWTSPSTLDPCIHPVLSAVSDCPLTLHCGTPPLAGSQSQNSMQWMGLSASSWLGRRGQGYQRAGRVRRRLVCSRPPSSLPPLFNMTGGPNCRSQRAVVSPGFLSQQVTDFSPLLATPPAVDTPTQPLRRRRGESSFDIDNLVMPLGLSGLRARVQRLQYKEIITPSWRELDSVCGDSVEQLGQHGGQAPHSHTSHQSPSDVADNDEVEDVSDTVFLKRHAVCESRERNRWGSWARRRRRGRSSSCPGQGKSCRVLEQAPCSPDPSLMLFPEGEASPRSPLCSGADDPFYQMEDEQQSVLPWERRSFPLLEAELRWLQEDEEAEPEEDPCAASGRSQSTDSGISVGSLELSPRTPQPQQQKPHSSDMEEPASSQLIRKPAAPAPASTTQDSATLRPHLSSPPSCSAHATPYRHQVSKADARPL</sequence>
<dbReference type="GO" id="GO:0044545">
    <property type="term" value="C:NSL complex"/>
    <property type="evidence" value="ECO:0007669"/>
    <property type="project" value="TreeGrafter"/>
</dbReference>
<evidence type="ECO:0000256" key="1">
    <source>
        <dbReference type="SAM" id="MobiDB-lite"/>
    </source>
</evidence>
<evidence type="ECO:0000313" key="4">
    <source>
        <dbReference type="Proteomes" id="UP001239994"/>
    </source>
</evidence>
<feature type="compositionally biased region" description="Low complexity" evidence="1">
    <location>
        <begin position="659"/>
        <end position="669"/>
    </location>
</feature>
<dbReference type="InterPro" id="IPR026180">
    <property type="entry name" value="NSL1"/>
</dbReference>
<organism evidence="3 4">
    <name type="scientific">Electrophorus voltai</name>
    <dbReference type="NCBI Taxonomy" id="2609070"/>
    <lineage>
        <taxon>Eukaryota</taxon>
        <taxon>Metazoa</taxon>
        <taxon>Chordata</taxon>
        <taxon>Craniata</taxon>
        <taxon>Vertebrata</taxon>
        <taxon>Euteleostomi</taxon>
        <taxon>Actinopterygii</taxon>
        <taxon>Neopterygii</taxon>
        <taxon>Teleostei</taxon>
        <taxon>Ostariophysi</taxon>
        <taxon>Gymnotiformes</taxon>
        <taxon>Gymnotoidei</taxon>
        <taxon>Gymnotidae</taxon>
        <taxon>Electrophorus</taxon>
    </lineage>
</organism>
<feature type="compositionally biased region" description="Polar residues" evidence="1">
    <location>
        <begin position="1055"/>
        <end position="1065"/>
    </location>
</feature>
<keyword evidence="4" id="KW-1185">Reference proteome</keyword>
<comment type="caution">
    <text evidence="3">The sequence shown here is derived from an EMBL/GenBank/DDBJ whole genome shotgun (WGS) entry which is preliminary data.</text>
</comment>
<feature type="region of interest" description="Disordered" evidence="1">
    <location>
        <begin position="538"/>
        <end position="574"/>
    </location>
</feature>
<dbReference type="Proteomes" id="UP001239994">
    <property type="component" value="Unassembled WGS sequence"/>
</dbReference>
<protein>
    <recommendedName>
        <fullName evidence="2">PEHE domain-containing protein</fullName>
    </recommendedName>
</protein>
<reference evidence="3" key="1">
    <citation type="submission" date="2023-03" db="EMBL/GenBank/DDBJ databases">
        <title>Electrophorus voltai genome.</title>
        <authorList>
            <person name="Bian C."/>
        </authorList>
    </citation>
    <scope>NUCLEOTIDE SEQUENCE</scope>
    <source>
        <strain evidence="3">CB-2022</strain>
        <tissue evidence="3">Muscle</tissue>
    </source>
</reference>
<feature type="compositionally biased region" description="Acidic residues" evidence="1">
    <location>
        <begin position="556"/>
        <end position="566"/>
    </location>
</feature>
<dbReference type="AlphaFoldDB" id="A0AAD8ZU00"/>
<evidence type="ECO:0000313" key="3">
    <source>
        <dbReference type="EMBL" id="KAK1805319.1"/>
    </source>
</evidence>
<dbReference type="Gene3D" id="6.10.250.3170">
    <property type="match status" value="1"/>
</dbReference>
<feature type="compositionally biased region" description="Polar residues" evidence="1">
    <location>
        <begin position="912"/>
        <end position="921"/>
    </location>
</feature>
<proteinExistence type="predicted"/>
<feature type="domain" description="PEHE" evidence="2">
    <location>
        <begin position="883"/>
        <end position="1023"/>
    </location>
</feature>